<feature type="region of interest" description="Disordered" evidence="1">
    <location>
        <begin position="1"/>
        <end position="33"/>
    </location>
</feature>
<evidence type="ECO:0000313" key="2">
    <source>
        <dbReference type="EMBL" id="KAK3704930.1"/>
    </source>
</evidence>
<name>A0AAE1CKH5_9GAST</name>
<comment type="caution">
    <text evidence="2">The sequence shown here is derived from an EMBL/GenBank/DDBJ whole genome shotgun (WGS) entry which is preliminary data.</text>
</comment>
<keyword evidence="3" id="KW-1185">Reference proteome</keyword>
<reference evidence="2" key="1">
    <citation type="journal article" date="2023" name="G3 (Bethesda)">
        <title>A reference genome for the long-term kleptoplast-retaining sea slug Elysia crispata morphotype clarki.</title>
        <authorList>
            <person name="Eastman K.E."/>
            <person name="Pendleton A.L."/>
            <person name="Shaikh M.A."/>
            <person name="Suttiyut T."/>
            <person name="Ogas R."/>
            <person name="Tomko P."/>
            <person name="Gavelis G."/>
            <person name="Widhalm J.R."/>
            <person name="Wisecaver J.H."/>
        </authorList>
    </citation>
    <scope>NUCLEOTIDE SEQUENCE</scope>
    <source>
        <strain evidence="2">ECLA1</strain>
    </source>
</reference>
<protein>
    <submittedName>
        <fullName evidence="2">Uncharacterized protein</fullName>
    </submittedName>
</protein>
<evidence type="ECO:0000313" key="3">
    <source>
        <dbReference type="Proteomes" id="UP001283361"/>
    </source>
</evidence>
<dbReference type="EMBL" id="JAWDGP010007779">
    <property type="protein sequence ID" value="KAK3704930.1"/>
    <property type="molecule type" value="Genomic_DNA"/>
</dbReference>
<dbReference type="AlphaFoldDB" id="A0AAE1CKH5"/>
<accession>A0AAE1CKH5</accession>
<dbReference type="Proteomes" id="UP001283361">
    <property type="component" value="Unassembled WGS sequence"/>
</dbReference>
<gene>
    <name evidence="2" type="ORF">RRG08_017724</name>
</gene>
<evidence type="ECO:0000256" key="1">
    <source>
        <dbReference type="SAM" id="MobiDB-lite"/>
    </source>
</evidence>
<proteinExistence type="predicted"/>
<sequence length="68" mass="7480">MRDGRPGKLLGTNLQSNRQALELGPHATEKGSLSSPITETICWRLCADGKRRDLGLKSLYRKTGTSHT</sequence>
<organism evidence="2 3">
    <name type="scientific">Elysia crispata</name>
    <name type="common">lettuce slug</name>
    <dbReference type="NCBI Taxonomy" id="231223"/>
    <lineage>
        <taxon>Eukaryota</taxon>
        <taxon>Metazoa</taxon>
        <taxon>Spiralia</taxon>
        <taxon>Lophotrochozoa</taxon>
        <taxon>Mollusca</taxon>
        <taxon>Gastropoda</taxon>
        <taxon>Heterobranchia</taxon>
        <taxon>Euthyneura</taxon>
        <taxon>Panpulmonata</taxon>
        <taxon>Sacoglossa</taxon>
        <taxon>Placobranchoidea</taxon>
        <taxon>Plakobranchidae</taxon>
        <taxon>Elysia</taxon>
    </lineage>
</organism>